<feature type="compositionally biased region" description="Low complexity" evidence="1">
    <location>
        <begin position="49"/>
        <end position="65"/>
    </location>
</feature>
<protein>
    <submittedName>
        <fullName evidence="2">Uncharacterized protein</fullName>
    </submittedName>
</protein>
<dbReference type="EMBL" id="JANBOH010000111">
    <property type="protein sequence ID" value="KAJ1645330.1"/>
    <property type="molecule type" value="Genomic_DNA"/>
</dbReference>
<evidence type="ECO:0000313" key="2">
    <source>
        <dbReference type="EMBL" id="KAJ1645330.1"/>
    </source>
</evidence>
<reference evidence="2" key="1">
    <citation type="submission" date="2022-07" db="EMBL/GenBank/DDBJ databases">
        <title>Phylogenomic reconstructions and comparative analyses of Kickxellomycotina fungi.</title>
        <authorList>
            <person name="Reynolds N.K."/>
            <person name="Stajich J.E."/>
            <person name="Barry K."/>
            <person name="Grigoriev I.V."/>
            <person name="Crous P."/>
            <person name="Smith M.E."/>
        </authorList>
    </citation>
    <scope>NUCLEOTIDE SEQUENCE</scope>
    <source>
        <strain evidence="2">NBRC 105413</strain>
    </source>
</reference>
<evidence type="ECO:0000256" key="1">
    <source>
        <dbReference type="SAM" id="MobiDB-lite"/>
    </source>
</evidence>
<gene>
    <name evidence="2" type="ORF">LPJ64_003069</name>
</gene>
<feature type="compositionally biased region" description="Polar residues" evidence="1">
    <location>
        <begin position="66"/>
        <end position="75"/>
    </location>
</feature>
<feature type="region of interest" description="Disordered" evidence="1">
    <location>
        <begin position="34"/>
        <end position="79"/>
    </location>
</feature>
<evidence type="ECO:0000313" key="3">
    <source>
        <dbReference type="Proteomes" id="UP001145021"/>
    </source>
</evidence>
<name>A0A9W7XII1_9FUNG</name>
<sequence>MFTCKCCGYECDCMDLYYDHIMFDTRHHEMAQREAEAQAAASNNRRMTSRGSVSSMRKRSSLMSRANSSQLQQSPVVEVQAPIQPSKPTFILGAEAY</sequence>
<keyword evidence="3" id="KW-1185">Reference proteome</keyword>
<organism evidence="2 3">
    <name type="scientific">Coemansia asiatica</name>
    <dbReference type="NCBI Taxonomy" id="1052880"/>
    <lineage>
        <taxon>Eukaryota</taxon>
        <taxon>Fungi</taxon>
        <taxon>Fungi incertae sedis</taxon>
        <taxon>Zoopagomycota</taxon>
        <taxon>Kickxellomycotina</taxon>
        <taxon>Kickxellomycetes</taxon>
        <taxon>Kickxellales</taxon>
        <taxon>Kickxellaceae</taxon>
        <taxon>Coemansia</taxon>
    </lineage>
</organism>
<accession>A0A9W7XII1</accession>
<comment type="caution">
    <text evidence="2">The sequence shown here is derived from an EMBL/GenBank/DDBJ whole genome shotgun (WGS) entry which is preliminary data.</text>
</comment>
<proteinExistence type="predicted"/>
<dbReference type="Proteomes" id="UP001145021">
    <property type="component" value="Unassembled WGS sequence"/>
</dbReference>
<dbReference type="AlphaFoldDB" id="A0A9W7XII1"/>